<dbReference type="WBParaSite" id="jg6401">
    <property type="protein sequence ID" value="jg6401"/>
    <property type="gene ID" value="jg6401"/>
</dbReference>
<dbReference type="Proteomes" id="UP000887574">
    <property type="component" value="Unplaced"/>
</dbReference>
<evidence type="ECO:0000313" key="2">
    <source>
        <dbReference type="WBParaSite" id="jg6401"/>
    </source>
</evidence>
<sequence>MDGPNPLARMTPIQPANEDGVKIEKEEIVRSSMSPSGQSPINAYLINRIANLVSPPNTPTDPQSPLARENLDFVFQNALNA</sequence>
<proteinExistence type="predicted"/>
<organism evidence="1 2">
    <name type="scientific">Ditylenchus dipsaci</name>
    <dbReference type="NCBI Taxonomy" id="166011"/>
    <lineage>
        <taxon>Eukaryota</taxon>
        <taxon>Metazoa</taxon>
        <taxon>Ecdysozoa</taxon>
        <taxon>Nematoda</taxon>
        <taxon>Chromadorea</taxon>
        <taxon>Rhabditida</taxon>
        <taxon>Tylenchina</taxon>
        <taxon>Tylenchomorpha</taxon>
        <taxon>Sphaerularioidea</taxon>
        <taxon>Anguinidae</taxon>
        <taxon>Anguininae</taxon>
        <taxon>Ditylenchus</taxon>
    </lineage>
</organism>
<keyword evidence="1" id="KW-1185">Reference proteome</keyword>
<reference evidence="2" key="1">
    <citation type="submission" date="2022-11" db="UniProtKB">
        <authorList>
            <consortium name="WormBaseParasite"/>
        </authorList>
    </citation>
    <scope>IDENTIFICATION</scope>
</reference>
<accession>A0A915EHI8</accession>
<evidence type="ECO:0000313" key="1">
    <source>
        <dbReference type="Proteomes" id="UP000887574"/>
    </source>
</evidence>
<protein>
    <submittedName>
        <fullName evidence="2">Uncharacterized protein</fullName>
    </submittedName>
</protein>
<name>A0A915EHI8_9BILA</name>
<dbReference type="AlphaFoldDB" id="A0A915EHI8"/>